<feature type="region of interest" description="Disordered" evidence="2">
    <location>
        <begin position="194"/>
        <end position="273"/>
    </location>
</feature>
<feature type="compositionally biased region" description="Low complexity" evidence="2">
    <location>
        <begin position="333"/>
        <end position="345"/>
    </location>
</feature>
<feature type="region of interest" description="Disordered" evidence="2">
    <location>
        <begin position="288"/>
        <end position="422"/>
    </location>
</feature>
<protein>
    <submittedName>
        <fullName evidence="3">Uncharacterized protein</fullName>
    </submittedName>
</protein>
<feature type="compositionally biased region" description="Polar residues" evidence="2">
    <location>
        <begin position="218"/>
        <end position="244"/>
    </location>
</feature>
<sequence>MSMAASPGSVAGSVRGRSSSLASFGHITDEKDFNQFDTVIPDSLTRGSLARGPMISDSLITNSLIPDSVLPDSVIPNSQATNTFRSAKSLSKKFSLDKEEVSESVLSEGFSWSVKQPPRPGQFTQRQNHQSSQVSGPSQVVGASQVSGPSQVLGASQVSGSSQASDPSQVAGPPLSLLQPSKFLQNIPTSPRLQVNVPRISRPSAPLDLPELGLPGNDVSQRSPPSREPTSNSNLPKKSDSPQQGAPRKTISPTQLPSHRSSPISVHVKSRSRDKSVLLPVYQKSIDLTRDPAEPDQADSKLSQKNVRQTPSQQRLTHRLDDFKLPLSRGGRQSAPQQNAAPSSACGDLERPAPQTPRSSHRPPGETRARVPSRPILSPRQQDRSDRHHDRSQSRASNISRKRDGIRKRRARTDPERKKEAMHHVAQYWNECIRISEDEKMQANLEIEQLQNELVQQEEKLVKTIDLVKAKEALVENAKGRCAELEGQSQETAGENERLRDEIMTLVKQLDESKKQVSELKGKHRTYRNKLNEAISEQQELYTLSCQAYEETRKAHELTREELQNEKASHAAEAKTIEAALETSRQKREEMKSCLEMFQAEADQETRKRNEIVSELEAKVKQQETELMRERESAAELHRRIEDQANVQDKIEKVDLKVQALVKDAANRNVKDENQKEVSGRISSSLDLIMEHLTKSASDATTSTDVQQMTEKLEERIVAKILPAVLTAISVQTQAEESAVSWRDNIHSKLEQMQAGLRHQGQKQSQDQEANKSSHGELRDILSRLDARSNSMETTHEQTMHNMLEWAQNQSSLQRDLTEALRDEITRQMKNRESVINSLEQQLQLVAEDYGNRVEVVRGLILQSDEEAKKHLQDALEAIHNTLANGFNETRDRSEQALSESEAIHASLESCLKKVEQRLAESPHGDHEFTELREALHKEQITVVGLRKQLAQLENESKATNCLREKWRKDIKGIDVLRAQLKDLSGRLPELESVEAKFRNMLQVNQIINSTASYLVAEHTWVSQHLKSTAELAVQDSNIEEAEESQSIAHAKAEATSGPQPLLTRVFSKLKSSWNPSDGTSSREEAARRKVVVESRGNTASLSPPPSIEEEQLQRREAPPPRSILRASQLSSQGSVEEQQHNSVALGQSQFNRRAEGKSSAVVTSGKQEMIDQIRSGLVQPKPTRKGWVFPTVADFERDAQIGRHDMELMGKKHAVTITDQDEGPNAKRVKTDGEASQMVPGVATHRPQPHPVKRQRALLTYSGKSTNVELRR</sequence>
<feature type="compositionally biased region" description="Basic and acidic residues" evidence="2">
    <location>
        <begin position="381"/>
        <end position="393"/>
    </location>
</feature>
<dbReference type="AlphaFoldDB" id="A0A9P9AVE1"/>
<feature type="coiled-coil region" evidence="1">
    <location>
        <begin position="613"/>
        <end position="640"/>
    </location>
</feature>
<evidence type="ECO:0000256" key="1">
    <source>
        <dbReference type="SAM" id="Coils"/>
    </source>
</evidence>
<dbReference type="OrthoDB" id="4848543at2759"/>
<reference evidence="3 4" key="1">
    <citation type="journal article" date="2021" name="Nat. Commun.">
        <title>Genetic determinants of endophytism in the Arabidopsis root mycobiome.</title>
        <authorList>
            <person name="Mesny F."/>
            <person name="Miyauchi S."/>
            <person name="Thiergart T."/>
            <person name="Pickel B."/>
            <person name="Atanasova L."/>
            <person name="Karlsson M."/>
            <person name="Huettel B."/>
            <person name="Barry K.W."/>
            <person name="Haridas S."/>
            <person name="Chen C."/>
            <person name="Bauer D."/>
            <person name="Andreopoulos W."/>
            <person name="Pangilinan J."/>
            <person name="LaButti K."/>
            <person name="Riley R."/>
            <person name="Lipzen A."/>
            <person name="Clum A."/>
            <person name="Drula E."/>
            <person name="Henrissat B."/>
            <person name="Kohler A."/>
            <person name="Grigoriev I.V."/>
            <person name="Martin F.M."/>
            <person name="Hacquard S."/>
        </authorList>
    </citation>
    <scope>NUCLEOTIDE SEQUENCE [LARGE SCALE GENOMIC DNA]</scope>
    <source>
        <strain evidence="3 4">MPI-CAGE-CH-0241</strain>
    </source>
</reference>
<feature type="compositionally biased region" description="Basic and acidic residues" evidence="2">
    <location>
        <begin position="769"/>
        <end position="778"/>
    </location>
</feature>
<gene>
    <name evidence="3" type="ORF">B0T10DRAFT_545802</name>
</gene>
<organism evidence="3 4">
    <name type="scientific">Thelonectria olida</name>
    <dbReference type="NCBI Taxonomy" id="1576542"/>
    <lineage>
        <taxon>Eukaryota</taxon>
        <taxon>Fungi</taxon>
        <taxon>Dikarya</taxon>
        <taxon>Ascomycota</taxon>
        <taxon>Pezizomycotina</taxon>
        <taxon>Sordariomycetes</taxon>
        <taxon>Hypocreomycetidae</taxon>
        <taxon>Hypocreales</taxon>
        <taxon>Nectriaceae</taxon>
        <taxon>Thelonectria</taxon>
    </lineage>
</organism>
<accession>A0A9P9AVE1</accession>
<dbReference type="EMBL" id="JAGPYM010000005">
    <property type="protein sequence ID" value="KAH6894259.1"/>
    <property type="molecule type" value="Genomic_DNA"/>
</dbReference>
<feature type="region of interest" description="Disordered" evidence="2">
    <location>
        <begin position="1219"/>
        <end position="1255"/>
    </location>
</feature>
<evidence type="ECO:0000313" key="4">
    <source>
        <dbReference type="Proteomes" id="UP000777438"/>
    </source>
</evidence>
<keyword evidence="4" id="KW-1185">Reference proteome</keyword>
<feature type="compositionally biased region" description="Basic and acidic residues" evidence="2">
    <location>
        <begin position="412"/>
        <end position="422"/>
    </location>
</feature>
<feature type="compositionally biased region" description="Low complexity" evidence="2">
    <location>
        <begin position="130"/>
        <end position="169"/>
    </location>
</feature>
<evidence type="ECO:0000313" key="3">
    <source>
        <dbReference type="EMBL" id="KAH6894259.1"/>
    </source>
</evidence>
<comment type="caution">
    <text evidence="3">The sequence shown here is derived from an EMBL/GenBank/DDBJ whole genome shotgun (WGS) entry which is preliminary data.</text>
</comment>
<feature type="coiled-coil region" evidence="1">
    <location>
        <begin position="936"/>
        <end position="994"/>
    </location>
</feature>
<feature type="region of interest" description="Disordered" evidence="2">
    <location>
        <begin position="754"/>
        <end position="778"/>
    </location>
</feature>
<feature type="compositionally biased region" description="Basic and acidic residues" evidence="2">
    <location>
        <begin position="1081"/>
        <end position="1093"/>
    </location>
</feature>
<feature type="region of interest" description="Disordered" evidence="2">
    <location>
        <begin position="1072"/>
        <end position="1167"/>
    </location>
</feature>
<name>A0A9P9AVE1_9HYPO</name>
<feature type="compositionally biased region" description="Polar residues" evidence="2">
    <location>
        <begin position="1126"/>
        <end position="1152"/>
    </location>
</feature>
<feature type="region of interest" description="Disordered" evidence="2">
    <location>
        <begin position="107"/>
        <end position="176"/>
    </location>
</feature>
<proteinExistence type="predicted"/>
<feature type="coiled-coil region" evidence="1">
    <location>
        <begin position="433"/>
        <end position="580"/>
    </location>
</feature>
<feature type="region of interest" description="Disordered" evidence="2">
    <location>
        <begin position="1041"/>
        <end position="1060"/>
    </location>
</feature>
<keyword evidence="1" id="KW-0175">Coiled coil</keyword>
<feature type="compositionally biased region" description="Polar residues" evidence="2">
    <location>
        <begin position="300"/>
        <end position="315"/>
    </location>
</feature>
<evidence type="ECO:0000256" key="2">
    <source>
        <dbReference type="SAM" id="MobiDB-lite"/>
    </source>
</evidence>
<dbReference type="Proteomes" id="UP000777438">
    <property type="component" value="Unassembled WGS sequence"/>
</dbReference>
<feature type="compositionally biased region" description="Polar residues" evidence="2">
    <location>
        <begin position="251"/>
        <end position="264"/>
    </location>
</feature>